<dbReference type="PANTHER" id="PTHR35400">
    <property type="entry name" value="SLR1083 PROTEIN"/>
    <property type="match status" value="1"/>
</dbReference>
<dbReference type="RefSeq" id="WP_190850510.1">
    <property type="nucleotide sequence ID" value="NZ_AP023440.1"/>
</dbReference>
<dbReference type="InterPro" id="IPR011335">
    <property type="entry name" value="Restrct_endonuc-II-like"/>
</dbReference>
<dbReference type="AlphaFoldDB" id="A0A7G1NYE1"/>
<evidence type="ECO:0000313" key="4">
    <source>
        <dbReference type="Proteomes" id="UP000516444"/>
    </source>
</evidence>
<evidence type="ECO:0000259" key="2">
    <source>
        <dbReference type="Pfam" id="PF05685"/>
    </source>
</evidence>
<evidence type="ECO:0000256" key="1">
    <source>
        <dbReference type="SAM" id="MobiDB-lite"/>
    </source>
</evidence>
<name>A0A7G1NYE1_9ACTN</name>
<dbReference type="InterPro" id="IPR008538">
    <property type="entry name" value="Uma2"/>
</dbReference>
<accession>A0A7G1NYE1</accession>
<proteinExistence type="predicted"/>
<dbReference type="Gene3D" id="3.90.1570.10">
    <property type="entry name" value="tt1808, chain A"/>
    <property type="match status" value="1"/>
</dbReference>
<dbReference type="SUPFAM" id="SSF52980">
    <property type="entry name" value="Restriction endonuclease-like"/>
    <property type="match status" value="1"/>
</dbReference>
<evidence type="ECO:0000313" key="3">
    <source>
        <dbReference type="EMBL" id="BCL28198.1"/>
    </source>
</evidence>
<gene>
    <name evidence="3" type="ORF">GCM10017557_30570</name>
</gene>
<keyword evidence="4" id="KW-1185">Reference proteome</keyword>
<organism evidence="3 4">
    <name type="scientific">Streptomyces aurantiacus</name>
    <dbReference type="NCBI Taxonomy" id="47760"/>
    <lineage>
        <taxon>Bacteria</taxon>
        <taxon>Bacillati</taxon>
        <taxon>Actinomycetota</taxon>
        <taxon>Actinomycetes</taxon>
        <taxon>Kitasatosporales</taxon>
        <taxon>Streptomycetaceae</taxon>
        <taxon>Streptomyces</taxon>
        <taxon>Streptomyces aurantiacus group</taxon>
    </lineage>
</organism>
<dbReference type="PANTHER" id="PTHR35400:SF3">
    <property type="entry name" value="SLL1072 PROTEIN"/>
    <property type="match status" value="1"/>
</dbReference>
<feature type="domain" description="Putative restriction endonuclease" evidence="2">
    <location>
        <begin position="48"/>
        <end position="210"/>
    </location>
</feature>
<dbReference type="KEGG" id="sgm:GCM10017557_30570"/>
<reference evidence="3 4" key="1">
    <citation type="journal article" date="2014" name="Int. J. Syst. Evol. Microbiol.">
        <title>Complete genome sequence of Corynebacterium casei LMG S-19264T (=DSM 44701T), isolated from a smear-ripened cheese.</title>
        <authorList>
            <consortium name="US DOE Joint Genome Institute (JGI-PGF)"/>
            <person name="Walter F."/>
            <person name="Albersmeier A."/>
            <person name="Kalinowski J."/>
            <person name="Ruckert C."/>
        </authorList>
    </citation>
    <scope>NUCLEOTIDE SEQUENCE [LARGE SCALE GENOMIC DNA]</scope>
    <source>
        <strain evidence="3 4">JCM 4677</strain>
    </source>
</reference>
<dbReference type="Pfam" id="PF05685">
    <property type="entry name" value="Uma2"/>
    <property type="match status" value="1"/>
</dbReference>
<feature type="region of interest" description="Disordered" evidence="1">
    <location>
        <begin position="1"/>
        <end position="26"/>
    </location>
</feature>
<dbReference type="InterPro" id="IPR012296">
    <property type="entry name" value="Nuclease_put_TT1808"/>
</dbReference>
<dbReference type="EMBL" id="AP023440">
    <property type="protein sequence ID" value="BCL28198.1"/>
    <property type="molecule type" value="Genomic_DNA"/>
</dbReference>
<sequence length="232" mass="25865">MEVPRGAAFEDGLVDGLEDGTKDGRYDELDDELAYGRPIPPAEGWTADDLDRIPDLRPHTELIDGGLVFRTPQTRFHSRTLSLLEHALLDRVPDHLDVYREFTVKLDRRNRPEPDLMVVAAEAATAPDQTWLKAEDVLLAAEVVSPDSRQRDHEVKPRKYAAAGVPHFWRVEMDEDKGLPVVYVYELDPATKSYGLTGIFHDRLKATAPFDIEIDLTAVDRRPGASGGAAQG</sequence>
<protein>
    <recommendedName>
        <fullName evidence="2">Putative restriction endonuclease domain-containing protein</fullName>
    </recommendedName>
</protein>
<dbReference type="Proteomes" id="UP000516444">
    <property type="component" value="Chromosome"/>
</dbReference>
<dbReference type="CDD" id="cd06260">
    <property type="entry name" value="DUF820-like"/>
    <property type="match status" value="1"/>
</dbReference>